<evidence type="ECO:0000256" key="4">
    <source>
        <dbReference type="SAM" id="MobiDB-lite"/>
    </source>
</evidence>
<dbReference type="GO" id="GO:0085020">
    <property type="term" value="P:protein K6-linked ubiquitination"/>
    <property type="evidence" value="ECO:0007669"/>
    <property type="project" value="TreeGrafter"/>
</dbReference>
<dbReference type="InterPro" id="IPR036770">
    <property type="entry name" value="Ankyrin_rpt-contain_sf"/>
</dbReference>
<dbReference type="PROSITE" id="PS50088">
    <property type="entry name" value="ANK_REPEAT"/>
    <property type="match status" value="9"/>
</dbReference>
<name>A0A8H6ZG52_9AGAR</name>
<evidence type="ECO:0000313" key="8">
    <source>
        <dbReference type="Proteomes" id="UP000623467"/>
    </source>
</evidence>
<dbReference type="PANTHER" id="PTHR24171:SF8">
    <property type="entry name" value="BRCA1-ASSOCIATED RING DOMAIN PROTEIN 1"/>
    <property type="match status" value="1"/>
</dbReference>
<dbReference type="EMBL" id="JACAZH010000001">
    <property type="protein sequence ID" value="KAF7378363.1"/>
    <property type="molecule type" value="Genomic_DNA"/>
</dbReference>
<dbReference type="PANTHER" id="PTHR24171">
    <property type="entry name" value="ANKYRIN REPEAT DOMAIN-CONTAINING PROTEIN 39-RELATED"/>
    <property type="match status" value="1"/>
</dbReference>
<feature type="compositionally biased region" description="Acidic residues" evidence="4">
    <location>
        <begin position="812"/>
        <end position="833"/>
    </location>
</feature>
<dbReference type="InterPro" id="IPR002110">
    <property type="entry name" value="Ankyrin_rpt"/>
</dbReference>
<proteinExistence type="predicted"/>
<keyword evidence="1" id="KW-0677">Repeat</keyword>
<dbReference type="Pfam" id="PF12796">
    <property type="entry name" value="Ank_2"/>
    <property type="match status" value="4"/>
</dbReference>
<keyword evidence="8" id="KW-1185">Reference proteome</keyword>
<accession>A0A8H6ZG52</accession>
<feature type="repeat" description="ANK" evidence="3">
    <location>
        <begin position="680"/>
        <end position="712"/>
    </location>
</feature>
<evidence type="ECO:0000256" key="2">
    <source>
        <dbReference type="ARBA" id="ARBA00023043"/>
    </source>
</evidence>
<feature type="domain" description="GPI inositol-deacylase winged helix" evidence="5">
    <location>
        <begin position="225"/>
        <end position="307"/>
    </location>
</feature>
<dbReference type="Proteomes" id="UP000623467">
    <property type="component" value="Unassembled WGS sequence"/>
</dbReference>
<feature type="repeat" description="ANK" evidence="3">
    <location>
        <begin position="647"/>
        <end position="679"/>
    </location>
</feature>
<dbReference type="InterPro" id="IPR056884">
    <property type="entry name" value="NPHP3-like_N"/>
</dbReference>
<dbReference type="SMART" id="SM00248">
    <property type="entry name" value="ANK"/>
    <property type="match status" value="11"/>
</dbReference>
<evidence type="ECO:0000256" key="1">
    <source>
        <dbReference type="ARBA" id="ARBA00022737"/>
    </source>
</evidence>
<dbReference type="SUPFAM" id="SSF48403">
    <property type="entry name" value="Ankyrin repeat"/>
    <property type="match status" value="1"/>
</dbReference>
<protein>
    <submittedName>
        <fullName evidence="7">Ankyrin repeat protein</fullName>
    </submittedName>
</protein>
<organism evidence="7 8">
    <name type="scientific">Mycena sanguinolenta</name>
    <dbReference type="NCBI Taxonomy" id="230812"/>
    <lineage>
        <taxon>Eukaryota</taxon>
        <taxon>Fungi</taxon>
        <taxon>Dikarya</taxon>
        <taxon>Basidiomycota</taxon>
        <taxon>Agaricomycotina</taxon>
        <taxon>Agaricomycetes</taxon>
        <taxon>Agaricomycetidae</taxon>
        <taxon>Agaricales</taxon>
        <taxon>Marasmiineae</taxon>
        <taxon>Mycenaceae</taxon>
        <taxon>Mycena</taxon>
    </lineage>
</organism>
<dbReference type="OrthoDB" id="194358at2759"/>
<dbReference type="InterPro" id="IPR054471">
    <property type="entry name" value="GPIID_WHD"/>
</dbReference>
<sequence length="833" mass="90349">MAYFYFDTTNDRKRKLEDCLRTLISRLADSASHASSILESAWKSHANGAEAPSNQTLLEILLKILSGFATPVFILCDALDESSEVGLVLNGISKIVDAKINNVHVFLTSRTEITYGKELFSLATAVRLEGTKVNEDIASYVDHILTTDPDFSWSKEMKNDVRNSLVNQPDPMFRLVALQLDQLRNCLRESDITPALSSMPHTMNNIYDRILGNIQSEMMLGMVNQTLNWLIFSMRPMTLGEINDALAVDFAESPPRFDPKKRLSTPSKLLDACAGLVSATKDDWGHIKLQLAHASVKEYLTDTQRSSHALHAEISNYAGHYMIARTCIGYLCSFDNHQQLRLSPLGRYAAHYWHNHVNSCNLALSEPPTLSSPQRELKYQLGYAILLQLWESIKFPLAIILWPLEAIHLISKSPPSSQNIYKQPEQCDQSELITDMMNLLQARSAQYSNLLQLLRNGDTPPIVPSASLGVWPVVHLLFDRSADVKPIVLSASLGVLPAVQLLLDRGADVNVQGGVYSNALLAACHGGNTEIVQLLLDRGADVNAQGGTFGNVLQAACYQENTEIVQMLLDRGADVNAQGGHYGNGLQAACVRGNIEIVQMLLDRGADVNAQGGEYGNALPAACLGGNTEIVQMLLDRGADVNAQGGEYGNALQTACNKGNTEIVQMLLDRGADVNALGGRYGNALQAACNQGNIEIVQMLLDRGADVNDYDNVLQAACLGGNTGIVQLLLDRGADVNAQGGESGNALQAACGQGNIEIVQLLLQKGADVNAKGGYYSTALHAALSEEHTEIVQLLLQNGADPESSPHSGDSENSEDAEDTEDTEASEEEEVIA</sequence>
<evidence type="ECO:0000313" key="7">
    <source>
        <dbReference type="EMBL" id="KAF7378363.1"/>
    </source>
</evidence>
<feature type="repeat" description="ANK" evidence="3">
    <location>
        <begin position="614"/>
        <end position="646"/>
    </location>
</feature>
<dbReference type="Pfam" id="PF24883">
    <property type="entry name" value="NPHP3_N"/>
    <property type="match status" value="1"/>
</dbReference>
<evidence type="ECO:0000259" key="5">
    <source>
        <dbReference type="Pfam" id="PF22939"/>
    </source>
</evidence>
<dbReference type="AlphaFoldDB" id="A0A8H6ZG52"/>
<reference evidence="7" key="1">
    <citation type="submission" date="2020-05" db="EMBL/GenBank/DDBJ databases">
        <title>Mycena genomes resolve the evolution of fungal bioluminescence.</title>
        <authorList>
            <person name="Tsai I.J."/>
        </authorList>
    </citation>
    <scope>NUCLEOTIDE SEQUENCE</scope>
    <source>
        <strain evidence="7">160909Yilan</strain>
    </source>
</reference>
<dbReference type="Gene3D" id="1.25.40.20">
    <property type="entry name" value="Ankyrin repeat-containing domain"/>
    <property type="match status" value="2"/>
</dbReference>
<dbReference type="GO" id="GO:0004842">
    <property type="term" value="F:ubiquitin-protein transferase activity"/>
    <property type="evidence" value="ECO:0007669"/>
    <property type="project" value="TreeGrafter"/>
</dbReference>
<feature type="repeat" description="ANK" evidence="3">
    <location>
        <begin position="581"/>
        <end position="613"/>
    </location>
</feature>
<evidence type="ECO:0000259" key="6">
    <source>
        <dbReference type="Pfam" id="PF24883"/>
    </source>
</evidence>
<feature type="repeat" description="ANK" evidence="3">
    <location>
        <begin position="709"/>
        <end position="741"/>
    </location>
</feature>
<dbReference type="PROSITE" id="PS50297">
    <property type="entry name" value="ANK_REP_REGION"/>
    <property type="match status" value="9"/>
</dbReference>
<feature type="repeat" description="ANK" evidence="3">
    <location>
        <begin position="775"/>
        <end position="807"/>
    </location>
</feature>
<dbReference type="Pfam" id="PF22939">
    <property type="entry name" value="WHD_GPIID"/>
    <property type="match status" value="1"/>
</dbReference>
<feature type="repeat" description="ANK" evidence="3">
    <location>
        <begin position="553"/>
        <end position="580"/>
    </location>
</feature>
<evidence type="ECO:0000256" key="3">
    <source>
        <dbReference type="PROSITE-ProRule" id="PRU00023"/>
    </source>
</evidence>
<comment type="caution">
    <text evidence="7">The sequence shown here is derived from an EMBL/GenBank/DDBJ whole genome shotgun (WGS) entry which is preliminary data.</text>
</comment>
<feature type="region of interest" description="Disordered" evidence="4">
    <location>
        <begin position="796"/>
        <end position="833"/>
    </location>
</feature>
<feature type="repeat" description="ANK" evidence="3">
    <location>
        <begin position="742"/>
        <end position="774"/>
    </location>
</feature>
<keyword evidence="2 3" id="KW-0040">ANK repeat</keyword>
<feature type="domain" description="Nephrocystin 3-like N-terminal" evidence="6">
    <location>
        <begin position="2"/>
        <end position="110"/>
    </location>
</feature>
<gene>
    <name evidence="7" type="ORF">MSAN_00262600</name>
</gene>
<feature type="repeat" description="ANK" evidence="3">
    <location>
        <begin position="515"/>
        <end position="547"/>
    </location>
</feature>